<feature type="non-terminal residue" evidence="2">
    <location>
        <position position="293"/>
    </location>
</feature>
<evidence type="ECO:0000313" key="3">
    <source>
        <dbReference type="Proteomes" id="UP001150569"/>
    </source>
</evidence>
<reference evidence="2" key="1">
    <citation type="submission" date="2022-07" db="EMBL/GenBank/DDBJ databases">
        <title>Phylogenomic reconstructions and comparative analyses of Kickxellomycotina fungi.</title>
        <authorList>
            <person name="Reynolds N.K."/>
            <person name="Stajich J.E."/>
            <person name="Barry K."/>
            <person name="Grigoriev I.V."/>
            <person name="Crous P."/>
            <person name="Smith M.E."/>
        </authorList>
    </citation>
    <scope>NUCLEOTIDE SEQUENCE</scope>
    <source>
        <strain evidence="2">RSA 861</strain>
    </source>
</reference>
<feature type="chain" id="PRO_5040913491" evidence="1">
    <location>
        <begin position="17"/>
        <end position="293"/>
    </location>
</feature>
<gene>
    <name evidence="2" type="ORF">IWQ60_009825</name>
</gene>
<organism evidence="2 3">
    <name type="scientific">Tieghemiomyces parasiticus</name>
    <dbReference type="NCBI Taxonomy" id="78921"/>
    <lineage>
        <taxon>Eukaryota</taxon>
        <taxon>Fungi</taxon>
        <taxon>Fungi incertae sedis</taxon>
        <taxon>Zoopagomycota</taxon>
        <taxon>Kickxellomycotina</taxon>
        <taxon>Dimargaritomycetes</taxon>
        <taxon>Dimargaritales</taxon>
        <taxon>Dimargaritaceae</taxon>
        <taxon>Tieghemiomyces</taxon>
    </lineage>
</organism>
<evidence type="ECO:0000256" key="1">
    <source>
        <dbReference type="SAM" id="SignalP"/>
    </source>
</evidence>
<sequence>MKLAVVSLALLIAVNALPNENSSNQYISFSSIGSNTKPQFGQQEFTKGMENYGGSTAALPYSNKITSAHKDDSLERVASYLHNDLLCYAASLKRAAPHVNAKYFRQETLDIYQNALERGPVGIEVNIDDLGAVGVNDLNSVNRVLGWARSNKIENVAEVYHTMIQSITEGGPQFDSFAKNLLPKELYASFLAPVSTPTAAGAAGETSKYRPVSAQELLNDYMMRHLTPQVAQAFISMGNYDGYLRFVEKVVKISIDSLEKHSADAFKQGLLNSYLMALSLSHKDESRAAFKNA</sequence>
<proteinExistence type="predicted"/>
<protein>
    <submittedName>
        <fullName evidence="2">Uncharacterized protein</fullName>
    </submittedName>
</protein>
<dbReference type="AlphaFoldDB" id="A0A9W8DKJ2"/>
<feature type="signal peptide" evidence="1">
    <location>
        <begin position="1"/>
        <end position="16"/>
    </location>
</feature>
<evidence type="ECO:0000313" key="2">
    <source>
        <dbReference type="EMBL" id="KAJ1912099.1"/>
    </source>
</evidence>
<dbReference type="Proteomes" id="UP001150569">
    <property type="component" value="Unassembled WGS sequence"/>
</dbReference>
<accession>A0A9W8DKJ2</accession>
<name>A0A9W8DKJ2_9FUNG</name>
<dbReference type="EMBL" id="JANBPT010000864">
    <property type="protein sequence ID" value="KAJ1912099.1"/>
    <property type="molecule type" value="Genomic_DNA"/>
</dbReference>
<keyword evidence="1" id="KW-0732">Signal</keyword>
<comment type="caution">
    <text evidence="2">The sequence shown here is derived from an EMBL/GenBank/DDBJ whole genome shotgun (WGS) entry which is preliminary data.</text>
</comment>
<keyword evidence="3" id="KW-1185">Reference proteome</keyword>